<name>X1AEG5_9ZZZZ</name>
<gene>
    <name evidence="2" type="ORF">S01H4_08648</name>
</gene>
<keyword evidence="1" id="KW-0472">Membrane</keyword>
<organism evidence="2">
    <name type="scientific">marine sediment metagenome</name>
    <dbReference type="NCBI Taxonomy" id="412755"/>
    <lineage>
        <taxon>unclassified sequences</taxon>
        <taxon>metagenomes</taxon>
        <taxon>ecological metagenomes</taxon>
    </lineage>
</organism>
<protein>
    <submittedName>
        <fullName evidence="2">Uncharacterized protein</fullName>
    </submittedName>
</protein>
<comment type="caution">
    <text evidence="2">The sequence shown here is derived from an EMBL/GenBank/DDBJ whole genome shotgun (WGS) entry which is preliminary data.</text>
</comment>
<reference evidence="2" key="1">
    <citation type="journal article" date="2014" name="Front. Microbiol.">
        <title>High frequency of phylogenetically diverse reductive dehalogenase-homologous genes in deep subseafloor sedimentary metagenomes.</title>
        <authorList>
            <person name="Kawai M."/>
            <person name="Futagami T."/>
            <person name="Toyoda A."/>
            <person name="Takaki Y."/>
            <person name="Nishi S."/>
            <person name="Hori S."/>
            <person name="Arai W."/>
            <person name="Tsubouchi T."/>
            <person name="Morono Y."/>
            <person name="Uchiyama I."/>
            <person name="Ito T."/>
            <person name="Fujiyama A."/>
            <person name="Inagaki F."/>
            <person name="Takami H."/>
        </authorList>
    </citation>
    <scope>NUCLEOTIDE SEQUENCE</scope>
    <source>
        <strain evidence="2">Expedition CK06-06</strain>
    </source>
</reference>
<keyword evidence="1" id="KW-0812">Transmembrane</keyword>
<feature type="transmembrane region" description="Helical" evidence="1">
    <location>
        <begin position="12"/>
        <end position="29"/>
    </location>
</feature>
<dbReference type="EMBL" id="BART01002999">
    <property type="protein sequence ID" value="GAG71073.1"/>
    <property type="molecule type" value="Genomic_DNA"/>
</dbReference>
<evidence type="ECO:0000313" key="2">
    <source>
        <dbReference type="EMBL" id="GAG71073.1"/>
    </source>
</evidence>
<proteinExistence type="predicted"/>
<feature type="non-terminal residue" evidence="2">
    <location>
        <position position="44"/>
    </location>
</feature>
<accession>X1AEG5</accession>
<dbReference type="AlphaFoldDB" id="X1AEG5"/>
<evidence type="ECO:0000256" key="1">
    <source>
        <dbReference type="SAM" id="Phobius"/>
    </source>
</evidence>
<keyword evidence="1" id="KW-1133">Transmembrane helix</keyword>
<sequence length="44" mass="5020">MAKTYKLVPSKTFLKIKIFAIYIIITFPVPGKLFEMKLDGKISS</sequence>